<keyword evidence="7" id="KW-1185">Reference proteome</keyword>
<dbReference type="Proteomes" id="UP000058925">
    <property type="component" value="Chromosome"/>
</dbReference>
<dbReference type="InterPro" id="IPR051260">
    <property type="entry name" value="Diverse_substr_monoxygenases"/>
</dbReference>
<dbReference type="Gene3D" id="3.20.20.30">
    <property type="entry name" value="Luciferase-like domain"/>
    <property type="match status" value="1"/>
</dbReference>
<sequence length="170" mass="18808">MGKILFGVHLPVMGFDKTNHEKKGIDESPNTREQILSIIKKAELLGYDSLSVNDHIVFRTSWLDSLSVLSVAAAVTDKIKLGTSILSIVVRTPVICANALSAIDVLSSGRLFAAGVGPGSHKGDYDVCGIPFDQRWSRFEEGLEILYKLWDYTHAEQNYVLDKVDYNGKH</sequence>
<dbReference type="EC" id="1.1.98.2" evidence="6"/>
<organism evidence="6 7">
    <name type="scientific">Candidatus Nitrosocosmicus oleophilus</name>
    <dbReference type="NCBI Taxonomy" id="1353260"/>
    <lineage>
        <taxon>Archaea</taxon>
        <taxon>Nitrososphaerota</taxon>
        <taxon>Nitrososphaeria</taxon>
        <taxon>Nitrososphaerales</taxon>
        <taxon>Nitrososphaeraceae</taxon>
        <taxon>Candidatus Nitrosocosmicus</taxon>
    </lineage>
</organism>
<dbReference type="Pfam" id="PF00296">
    <property type="entry name" value="Bac_luciferase"/>
    <property type="match status" value="1"/>
</dbReference>
<dbReference type="PANTHER" id="PTHR30011">
    <property type="entry name" value="ALKANESULFONATE MONOOXYGENASE-RELATED"/>
    <property type="match status" value="1"/>
</dbReference>
<proteinExistence type="predicted"/>
<keyword evidence="1" id="KW-0285">Flavoprotein</keyword>
<keyword evidence="3 6" id="KW-0560">Oxidoreductase</keyword>
<keyword evidence="2" id="KW-0288">FMN</keyword>
<dbReference type="GO" id="GO:0052749">
    <property type="term" value="F:glucose-6-phosphate dehydrogenase (coenzyme F420) activity"/>
    <property type="evidence" value="ECO:0007669"/>
    <property type="project" value="UniProtKB-EC"/>
</dbReference>
<dbReference type="AlphaFoldDB" id="A0A654LYA2"/>
<dbReference type="SUPFAM" id="SSF51679">
    <property type="entry name" value="Bacterial luciferase-like"/>
    <property type="match status" value="1"/>
</dbReference>
<dbReference type="KEGG" id="taa:NMY3_01098"/>
<dbReference type="GO" id="GO:0016705">
    <property type="term" value="F:oxidoreductase activity, acting on paired donors, with incorporation or reduction of molecular oxygen"/>
    <property type="evidence" value="ECO:0007669"/>
    <property type="project" value="InterPro"/>
</dbReference>
<protein>
    <submittedName>
        <fullName evidence="6">F420-dependent glucose-6-phosphate dehydrogenase</fullName>
        <ecNumber evidence="6">1.1.98.2</ecNumber>
    </submittedName>
</protein>
<accession>A0A654LYA2</accession>
<reference evidence="7" key="1">
    <citation type="submission" date="2015-10" db="EMBL/GenBank/DDBJ databases">
        <title>Niche specialization of a soil ammonia-oxidizing archaeon, Candidatus Nitrosocosmicus oleophilus.</title>
        <authorList>
            <person name="Jung M.-Y."/>
            <person name="Rhee S.-K."/>
        </authorList>
    </citation>
    <scope>NUCLEOTIDE SEQUENCE [LARGE SCALE GENOMIC DNA]</scope>
    <source>
        <strain evidence="7">MY3</strain>
    </source>
</reference>
<dbReference type="InterPro" id="IPR011251">
    <property type="entry name" value="Luciferase-like_dom"/>
</dbReference>
<dbReference type="EMBL" id="CP012850">
    <property type="protein sequence ID" value="ALI35303.1"/>
    <property type="molecule type" value="Genomic_DNA"/>
</dbReference>
<evidence type="ECO:0000256" key="1">
    <source>
        <dbReference type="ARBA" id="ARBA00022630"/>
    </source>
</evidence>
<dbReference type="PANTHER" id="PTHR30011:SF16">
    <property type="entry name" value="C2H2 FINGER DOMAIN TRANSCRIPTION FACTOR (EUROFUNG)-RELATED"/>
    <property type="match status" value="1"/>
</dbReference>
<dbReference type="RefSeq" id="WP_196817803.1">
    <property type="nucleotide sequence ID" value="NZ_CP012850.1"/>
</dbReference>
<feature type="domain" description="Luciferase-like" evidence="5">
    <location>
        <begin position="26"/>
        <end position="170"/>
    </location>
</feature>
<gene>
    <name evidence="6" type="primary">fgd1_2</name>
    <name evidence="6" type="ORF">NMY3_01098</name>
</gene>
<evidence type="ECO:0000313" key="7">
    <source>
        <dbReference type="Proteomes" id="UP000058925"/>
    </source>
</evidence>
<dbReference type="InterPro" id="IPR036661">
    <property type="entry name" value="Luciferase-like_sf"/>
</dbReference>
<evidence type="ECO:0000256" key="2">
    <source>
        <dbReference type="ARBA" id="ARBA00022643"/>
    </source>
</evidence>
<keyword evidence="4" id="KW-0503">Monooxygenase</keyword>
<dbReference type="OrthoDB" id="7684at2157"/>
<evidence type="ECO:0000313" key="6">
    <source>
        <dbReference type="EMBL" id="ALI35303.1"/>
    </source>
</evidence>
<evidence type="ECO:0000259" key="5">
    <source>
        <dbReference type="Pfam" id="PF00296"/>
    </source>
</evidence>
<evidence type="ECO:0000256" key="4">
    <source>
        <dbReference type="ARBA" id="ARBA00023033"/>
    </source>
</evidence>
<name>A0A654LYA2_9ARCH</name>
<evidence type="ECO:0000256" key="3">
    <source>
        <dbReference type="ARBA" id="ARBA00023002"/>
    </source>
</evidence>
<dbReference type="GO" id="GO:0004497">
    <property type="term" value="F:monooxygenase activity"/>
    <property type="evidence" value="ECO:0007669"/>
    <property type="project" value="UniProtKB-KW"/>
</dbReference>
<dbReference type="GeneID" id="60421204"/>